<protein>
    <submittedName>
        <fullName evidence="1">Uncharacterized protein</fullName>
    </submittedName>
</protein>
<reference evidence="1" key="1">
    <citation type="submission" date="2023-10" db="EMBL/GenBank/DDBJ databases">
        <title>Genome assemblies of two species of porcelain crab, Petrolisthes cinctipes and Petrolisthes manimaculis (Anomura: Porcellanidae).</title>
        <authorList>
            <person name="Angst P."/>
        </authorList>
    </citation>
    <scope>NUCLEOTIDE SEQUENCE</scope>
    <source>
        <strain evidence="1">PB745_01</strain>
        <tissue evidence="1">Gill</tissue>
    </source>
</reference>
<evidence type="ECO:0000313" key="2">
    <source>
        <dbReference type="Proteomes" id="UP001286313"/>
    </source>
</evidence>
<proteinExistence type="predicted"/>
<evidence type="ECO:0000313" key="1">
    <source>
        <dbReference type="EMBL" id="KAK3858474.1"/>
    </source>
</evidence>
<organism evidence="1 2">
    <name type="scientific">Petrolisthes cinctipes</name>
    <name type="common">Flat porcelain crab</name>
    <dbReference type="NCBI Taxonomy" id="88211"/>
    <lineage>
        <taxon>Eukaryota</taxon>
        <taxon>Metazoa</taxon>
        <taxon>Ecdysozoa</taxon>
        <taxon>Arthropoda</taxon>
        <taxon>Crustacea</taxon>
        <taxon>Multicrustacea</taxon>
        <taxon>Malacostraca</taxon>
        <taxon>Eumalacostraca</taxon>
        <taxon>Eucarida</taxon>
        <taxon>Decapoda</taxon>
        <taxon>Pleocyemata</taxon>
        <taxon>Anomura</taxon>
        <taxon>Galatheoidea</taxon>
        <taxon>Porcellanidae</taxon>
        <taxon>Petrolisthes</taxon>
    </lineage>
</organism>
<comment type="caution">
    <text evidence="1">The sequence shown here is derived from an EMBL/GenBank/DDBJ whole genome shotgun (WGS) entry which is preliminary data.</text>
</comment>
<dbReference type="Proteomes" id="UP001286313">
    <property type="component" value="Unassembled WGS sequence"/>
</dbReference>
<dbReference type="AlphaFoldDB" id="A0AAE1C039"/>
<gene>
    <name evidence="1" type="ORF">Pcinc_035338</name>
</gene>
<accession>A0AAE1C039</accession>
<keyword evidence="2" id="KW-1185">Reference proteome</keyword>
<dbReference type="EMBL" id="JAWQEG010005302">
    <property type="protein sequence ID" value="KAK3858474.1"/>
    <property type="molecule type" value="Genomic_DNA"/>
</dbReference>
<sequence>MGDRMDEGGGCIVDEGGILDAVVAGVRWVDEGVRWVYEGVNTEVVVAVWADEGVRWVDEDVRLFHSGAFSRYGGAVHVLHVLPSPHLSLRPLCHLPGLLLVPNVFQCEFRRVWLRGGVWLLLPSTALHTSATSPHYIYLIEHVYVSKQFVSVSFVIVEVVSAGQLCVGIAGVSSRLSSPLLLTHQCQCDTLQP</sequence>
<name>A0AAE1C039_PETCI</name>